<protein>
    <submittedName>
        <fullName evidence="2">Uncharacterized protein LOC136082220</fullName>
    </submittedName>
    <submittedName>
        <fullName evidence="3">Uncharacterized protein LOC136087627</fullName>
    </submittedName>
    <submittedName>
        <fullName evidence="4">Uncharacterized protein LOC136088671</fullName>
    </submittedName>
    <submittedName>
        <fullName evidence="5">Uncharacterized protein LOC136091597</fullName>
    </submittedName>
</protein>
<dbReference type="Proteomes" id="UP001652625">
    <property type="component" value="Chromosome 12"/>
</dbReference>
<evidence type="ECO:0000313" key="1">
    <source>
        <dbReference type="Proteomes" id="UP001652625"/>
    </source>
</evidence>
<evidence type="ECO:0000313" key="5">
    <source>
        <dbReference type="RefSeq" id="XP_065675361.1"/>
    </source>
</evidence>
<dbReference type="GeneID" id="136087627"/>
<dbReference type="RefSeq" id="XP_065669070.1">
    <property type="nucleotide sequence ID" value="XM_065812998.1"/>
</dbReference>
<name>A0ABM4CYL1_HYDVU</name>
<dbReference type="Proteomes" id="UP001652625">
    <property type="component" value="Chromosome 07"/>
</dbReference>
<sequence length="654" mass="73491">MENIVFQRDAVCCCCWQMFGARSKSLSSVNSTVEEMMKLFVYSGYSLDVCSYPNVICSGCQRNLYLLKAGKPHRGLWGEKIAKIEWRMMTRTASSSIIHTKEVPNILNSNVSSKLCSRCFSTVAQGYLHNCSSLSAVENLILLALSLGNLQAEQVASGIIKAKMKTDKIANGEQFILSSGGNPLTITVGCPDNKAKRRSVKQVSLQMIKELQIVLELSLNKTGVLISTLRKGMGSKSAVENNIFGKMSDLEESLSHFYQVEKVNFLDSTDGTSIKDLVFVQNTSSFILDLINQRSLDPQSAFVRISMDGGGGFMKVIVNVFDVNENTTSNLYLNSGVQRCQILSIVEDVQESNFNLRIILEKLNLQDVKFSAAFDLKCANAVFGISSHAGKKACLWCEGDSSEVCGKLRTLGSLDYWYQRYTVENSSRKSNMKHFMNVIYPRILYLDEDPETLIQHLVPPPELHILIGIVTTLGCLLMDLWPGFDNFLKNNGVLQRGYQGRGWDGNNSNQILKCVDELEKVVLYEYPDLVPIVQCLKDFKVVKDSCFGRTLELEYQQAILKFKNSFLSAQEIADILGKKLSISWKVHILLCHVQPFVEYHNCGLSKFAEQCGESIHSKFKPTWNRFKRKVANKEYGERLLSSVIDFNGRRVSYV</sequence>
<dbReference type="RefSeq" id="XP_065667053.1">
    <property type="nucleotide sequence ID" value="XM_065810981.1"/>
</dbReference>
<evidence type="ECO:0000313" key="4">
    <source>
        <dbReference type="RefSeq" id="XP_065669070.1"/>
    </source>
</evidence>
<proteinExistence type="predicted"/>
<dbReference type="RefSeq" id="XP_065656820.1">
    <property type="nucleotide sequence ID" value="XM_065800748.1"/>
</dbReference>
<accession>A0ABM4CYL1</accession>
<organism evidence="1 3">
    <name type="scientific">Hydra vulgaris</name>
    <name type="common">Hydra</name>
    <name type="synonym">Hydra attenuata</name>
    <dbReference type="NCBI Taxonomy" id="6087"/>
    <lineage>
        <taxon>Eukaryota</taxon>
        <taxon>Metazoa</taxon>
        <taxon>Cnidaria</taxon>
        <taxon>Hydrozoa</taxon>
        <taxon>Hydroidolina</taxon>
        <taxon>Anthoathecata</taxon>
        <taxon>Aplanulata</taxon>
        <taxon>Hydridae</taxon>
        <taxon>Hydra</taxon>
    </lineage>
</organism>
<dbReference type="RefSeq" id="XP_065675361.1">
    <property type="nucleotide sequence ID" value="XM_065819289.1"/>
</dbReference>
<dbReference type="Proteomes" id="UP001652625">
    <property type="component" value="Chromosome 15"/>
</dbReference>
<keyword evidence="1" id="KW-1185">Reference proteome</keyword>
<evidence type="ECO:0000313" key="2">
    <source>
        <dbReference type="RefSeq" id="XP_065656820.1"/>
    </source>
</evidence>
<evidence type="ECO:0000313" key="3">
    <source>
        <dbReference type="RefSeq" id="XP_065667053.1"/>
    </source>
</evidence>
<gene>
    <name evidence="3" type="primary">LOC136087627</name>
    <name evidence="2" type="synonym">LOC136082220</name>
    <name evidence="4" type="synonym">LOC136088671</name>
    <name evidence="5" type="synonym">LOC136091597</name>
</gene>
<reference evidence="2 3" key="1">
    <citation type="submission" date="2025-05" db="UniProtKB">
        <authorList>
            <consortium name="RefSeq"/>
        </authorList>
    </citation>
    <scope>IDENTIFICATION</scope>
</reference>
<dbReference type="Proteomes" id="UP001652625">
    <property type="component" value="Chromosome 11"/>
</dbReference>